<name>A0A938B4B9_UNCTE</name>
<comment type="caution">
    <text evidence="2">The sequence shown here is derived from an EMBL/GenBank/DDBJ whole genome shotgun (WGS) entry which is preliminary data.</text>
</comment>
<gene>
    <name evidence="2" type="ORF">FJZ47_12060</name>
</gene>
<keyword evidence="1" id="KW-0732">Signal</keyword>
<dbReference type="PANTHER" id="PTHR42953:SF2">
    <property type="entry name" value="ADHESION PROTEIN"/>
    <property type="match status" value="1"/>
</dbReference>
<evidence type="ECO:0000313" key="2">
    <source>
        <dbReference type="EMBL" id="MBM3224520.1"/>
    </source>
</evidence>
<feature type="chain" id="PRO_5037803820" evidence="1">
    <location>
        <begin position="24"/>
        <end position="345"/>
    </location>
</feature>
<organism evidence="2 3">
    <name type="scientific">Tectimicrobiota bacterium</name>
    <dbReference type="NCBI Taxonomy" id="2528274"/>
    <lineage>
        <taxon>Bacteria</taxon>
        <taxon>Pseudomonadati</taxon>
        <taxon>Nitrospinota/Tectimicrobiota group</taxon>
        <taxon>Candidatus Tectimicrobiota</taxon>
    </lineage>
</organism>
<dbReference type="Pfam" id="PF01297">
    <property type="entry name" value="ZnuA"/>
    <property type="match status" value="2"/>
</dbReference>
<proteinExistence type="predicted"/>
<feature type="signal peptide" evidence="1">
    <location>
        <begin position="1"/>
        <end position="23"/>
    </location>
</feature>
<dbReference type="PANTHER" id="PTHR42953">
    <property type="entry name" value="HIGH-AFFINITY ZINC UPTAKE SYSTEM PROTEIN ZNUA-RELATED"/>
    <property type="match status" value="1"/>
</dbReference>
<protein>
    <submittedName>
        <fullName evidence="2">Zinc ABC transporter substrate-binding protein</fullName>
    </submittedName>
</protein>
<dbReference type="AlphaFoldDB" id="A0A938B4B9"/>
<sequence length="345" mass="37422">MRKWIDAMLALSVLLAAWGIPQAQPLRVAATVPELGSLARAIGGEQVTVVVFAKGTEDAHFVEAKPSFIKELSQADVYLQVGLELEVGWAPVLLQNARNSKIALGAPGYIDAATVITPLGVPPGPVDRAMGDVHAGGNPHYLTDPLNGLRVAELLKDRLGVLRPAYQQDFAQRYAAFRDRLSTALVGAALAQKYDVTKLALLFEHGRLATFLQSQNETQLLGGWLGAMLPYSGTKVVVDHDLWVYFLQRFGLTLHGSMEPKPGVPPSTKHLQTLAQTMQAARITVLLTAAYYDPRHAQFLAQHAGATVVPMAHQAGARPGTDEYLEMIDYNIRQLTVALAGTHRQ</sequence>
<evidence type="ECO:0000256" key="1">
    <source>
        <dbReference type="SAM" id="SignalP"/>
    </source>
</evidence>
<dbReference type="Proteomes" id="UP000712673">
    <property type="component" value="Unassembled WGS sequence"/>
</dbReference>
<dbReference type="GO" id="GO:0046872">
    <property type="term" value="F:metal ion binding"/>
    <property type="evidence" value="ECO:0007669"/>
    <property type="project" value="InterPro"/>
</dbReference>
<reference evidence="2" key="1">
    <citation type="submission" date="2019-03" db="EMBL/GenBank/DDBJ databases">
        <title>Lake Tanganyika Metagenome-Assembled Genomes (MAGs).</title>
        <authorList>
            <person name="Tran P."/>
        </authorList>
    </citation>
    <scope>NUCLEOTIDE SEQUENCE</scope>
    <source>
        <strain evidence="2">K_DeepCast_65m_m2_066</strain>
    </source>
</reference>
<evidence type="ECO:0000313" key="3">
    <source>
        <dbReference type="Proteomes" id="UP000712673"/>
    </source>
</evidence>
<accession>A0A938B4B9</accession>
<dbReference type="EMBL" id="VGLS01000345">
    <property type="protein sequence ID" value="MBM3224520.1"/>
    <property type="molecule type" value="Genomic_DNA"/>
</dbReference>
<dbReference type="Gene3D" id="3.40.50.1980">
    <property type="entry name" value="Nitrogenase molybdenum iron protein domain"/>
    <property type="match status" value="2"/>
</dbReference>
<dbReference type="SUPFAM" id="SSF53807">
    <property type="entry name" value="Helical backbone' metal receptor"/>
    <property type="match status" value="1"/>
</dbReference>
<dbReference type="InterPro" id="IPR050492">
    <property type="entry name" value="Bact_metal-bind_prot9"/>
</dbReference>
<dbReference type="GO" id="GO:0030001">
    <property type="term" value="P:metal ion transport"/>
    <property type="evidence" value="ECO:0007669"/>
    <property type="project" value="InterPro"/>
</dbReference>
<dbReference type="InterPro" id="IPR006127">
    <property type="entry name" value="ZnuA-like"/>
</dbReference>